<comment type="caution">
    <text evidence="1">The sequence shown here is derived from an EMBL/GenBank/DDBJ whole genome shotgun (WGS) entry which is preliminary data.</text>
</comment>
<reference evidence="1" key="1">
    <citation type="submission" date="2022-02" db="EMBL/GenBank/DDBJ databases">
        <title>Plant Genome Project.</title>
        <authorList>
            <person name="Zhang R.-G."/>
        </authorList>
    </citation>
    <scope>NUCLEOTIDE SEQUENCE</scope>
    <source>
        <strain evidence="1">AT1</strain>
    </source>
</reference>
<proteinExistence type="predicted"/>
<protein>
    <submittedName>
        <fullName evidence="1">Uncharacterized protein</fullName>
    </submittedName>
</protein>
<sequence length="624" mass="69876">MREVLRGARTTEDQTSALLLGALLSGAGVSGVGGLGAESEIEGTELGEEPEVEVVVEERVTAAAEAKAYLARARPGFTPDTYAPRLHFFEPTGLTSYVPTRTDYPEDMLLRDRASHISSGWTTRTKDIYGHGGSGHSLQYFMALPRRVRELVEESGFGPFIQLLTSARVDRAVMTALVERWWNTTNTFHFRFGEMTVTPLDFAAITGLRVGGEPIPFDPSIALDDAALRWFLGWVPRHSGGVSEYGRFTVYWDHDPADDLRRSRVHLSYLASLVDLRQAGRYDWGGAALCTLYYFLGAATRGVGDTIGGYWRVIESLEGIDWLNFQGHRLHALKYLREIAIRPVLLHAAVRFWDPEVHVFRFSSQELRPTVEEFHAYLGSHDSAEPIVPMLRESMKNILKTKLGVSGNVAEFLTRAVGQPSSLLVGVAAQIEARKDVAPLVLAETLMGLDAVRACHTRVFGGSQLLLQMWLCDKLNLLAPPANDWGYRASGWNRPFQVMYSSEDDWADFFASLDDDDIAWRCHWLRLPVMTVSNMGSSQVFVAGLSGFAFYSPFRILRQLGLNQEVPPQGSEVLRLPPFTIPGLRSYVRTWEARRTEPNDPLFSIASTGRYRKWLRRDVEARMG</sequence>
<accession>A0ACC0M4T8</accession>
<keyword evidence="2" id="KW-1185">Reference proteome</keyword>
<evidence type="ECO:0000313" key="2">
    <source>
        <dbReference type="Proteomes" id="UP001062846"/>
    </source>
</evidence>
<evidence type="ECO:0000313" key="1">
    <source>
        <dbReference type="EMBL" id="KAI8535786.1"/>
    </source>
</evidence>
<dbReference type="Proteomes" id="UP001062846">
    <property type="component" value="Chromosome 10"/>
</dbReference>
<gene>
    <name evidence="1" type="ORF">RHMOL_Rhmol10G0201100</name>
</gene>
<name>A0ACC0M4T8_RHOML</name>
<dbReference type="EMBL" id="CM046397">
    <property type="protein sequence ID" value="KAI8535786.1"/>
    <property type="molecule type" value="Genomic_DNA"/>
</dbReference>
<organism evidence="1 2">
    <name type="scientific">Rhododendron molle</name>
    <name type="common">Chinese azalea</name>
    <name type="synonym">Azalea mollis</name>
    <dbReference type="NCBI Taxonomy" id="49168"/>
    <lineage>
        <taxon>Eukaryota</taxon>
        <taxon>Viridiplantae</taxon>
        <taxon>Streptophyta</taxon>
        <taxon>Embryophyta</taxon>
        <taxon>Tracheophyta</taxon>
        <taxon>Spermatophyta</taxon>
        <taxon>Magnoliopsida</taxon>
        <taxon>eudicotyledons</taxon>
        <taxon>Gunneridae</taxon>
        <taxon>Pentapetalae</taxon>
        <taxon>asterids</taxon>
        <taxon>Ericales</taxon>
        <taxon>Ericaceae</taxon>
        <taxon>Ericoideae</taxon>
        <taxon>Rhodoreae</taxon>
        <taxon>Rhododendron</taxon>
    </lineage>
</organism>